<dbReference type="PANTHER" id="PTHR30386:SF19">
    <property type="entry name" value="MULTIDRUG EXPORT PROTEIN EMRA-RELATED"/>
    <property type="match status" value="1"/>
</dbReference>
<keyword evidence="3" id="KW-0472">Membrane</keyword>
<organism evidence="4 5">
    <name type="scientific">Teichococcus aestuarii</name>
    <dbReference type="NCBI Taxonomy" id="568898"/>
    <lineage>
        <taxon>Bacteria</taxon>
        <taxon>Pseudomonadati</taxon>
        <taxon>Pseudomonadota</taxon>
        <taxon>Alphaproteobacteria</taxon>
        <taxon>Acetobacterales</taxon>
        <taxon>Roseomonadaceae</taxon>
        <taxon>Roseomonas</taxon>
    </lineage>
</organism>
<proteinExistence type="predicted"/>
<evidence type="ECO:0000313" key="5">
    <source>
        <dbReference type="Proteomes" id="UP000245048"/>
    </source>
</evidence>
<name>A0A2U1V7N4_9PROT</name>
<keyword evidence="2" id="KW-0175">Coiled coil</keyword>
<evidence type="ECO:0000313" key="4">
    <source>
        <dbReference type="EMBL" id="PWC29927.1"/>
    </source>
</evidence>
<keyword evidence="5" id="KW-1185">Reference proteome</keyword>
<evidence type="ECO:0000256" key="2">
    <source>
        <dbReference type="SAM" id="Coils"/>
    </source>
</evidence>
<dbReference type="EMBL" id="PDOA01000002">
    <property type="protein sequence ID" value="PWC29927.1"/>
    <property type="molecule type" value="Genomic_DNA"/>
</dbReference>
<dbReference type="PANTHER" id="PTHR30386">
    <property type="entry name" value="MEMBRANE FUSION SUBUNIT OF EMRAB-TOLC MULTIDRUG EFFLUX PUMP"/>
    <property type="match status" value="1"/>
</dbReference>
<dbReference type="RefSeq" id="WP_109515562.1">
    <property type="nucleotide sequence ID" value="NZ_PDOA01000002.1"/>
</dbReference>
<sequence length="410" mass="43740">MSHSVSFQEGEAQGAAFTGSGAAPAQSGSRAATSWNVGRLLRIGLGALILGTALLFLWDRFFTFSSTRAVLSAAPFALRAPVEGILQAEPRLPGSLLERGARFGQIQNERIDDGRLTELGAGVRVLEAEIAAIERRLRGTAARAGAAGEAAGAFRQTRLEQIAARRAEAEAQLSAAAARLRAAEAGLARGEALRRGGYIAAAALDALRRERDVASGEHRAAAQRRAALLAEQAGAEGGIFAAEAGTDRSASQQSQDRLQLAELELEASLAERHARLAAMRGRLEHEAARITRLREATLMVPAEARLVSLAAQPGEYVRQGQEIAGFVDCTRPLVRAEMDERGFRALRLGMRARFVMAGEREEHEGRVVQLLPPMLAGPEGRETFLAVVQVASDRLSRGCEVGRIGSVRFG</sequence>
<evidence type="ECO:0000256" key="3">
    <source>
        <dbReference type="SAM" id="Phobius"/>
    </source>
</evidence>
<reference evidence="5" key="1">
    <citation type="submission" date="2017-10" db="EMBL/GenBank/DDBJ databases">
        <authorList>
            <person name="Toshchakov S.V."/>
            <person name="Goeva M.A."/>
        </authorList>
    </citation>
    <scope>NUCLEOTIDE SEQUENCE [LARGE SCALE GENOMIC DNA]</scope>
    <source>
        <strain evidence="5">JR1/69-1-13</strain>
    </source>
</reference>
<keyword evidence="3" id="KW-0812">Transmembrane</keyword>
<comment type="subcellular location">
    <subcellularLocation>
        <location evidence="1">Cell envelope</location>
    </subcellularLocation>
</comment>
<dbReference type="GO" id="GO:0030313">
    <property type="term" value="C:cell envelope"/>
    <property type="evidence" value="ECO:0007669"/>
    <property type="project" value="UniProtKB-SubCell"/>
</dbReference>
<dbReference type="InterPro" id="IPR050739">
    <property type="entry name" value="MFP"/>
</dbReference>
<keyword evidence="3" id="KW-1133">Transmembrane helix</keyword>
<dbReference type="OrthoDB" id="7252620at2"/>
<evidence type="ECO:0000256" key="1">
    <source>
        <dbReference type="ARBA" id="ARBA00004196"/>
    </source>
</evidence>
<dbReference type="Proteomes" id="UP000245048">
    <property type="component" value="Unassembled WGS sequence"/>
</dbReference>
<evidence type="ECO:0008006" key="6">
    <source>
        <dbReference type="Google" id="ProtNLM"/>
    </source>
</evidence>
<gene>
    <name evidence="4" type="ORF">CR165_03385</name>
</gene>
<protein>
    <recommendedName>
        <fullName evidence="6">HlyD family secretion protein</fullName>
    </recommendedName>
</protein>
<feature type="coiled-coil region" evidence="2">
    <location>
        <begin position="123"/>
        <end position="186"/>
    </location>
</feature>
<dbReference type="AlphaFoldDB" id="A0A2U1V7N4"/>
<comment type="caution">
    <text evidence="4">The sequence shown here is derived from an EMBL/GenBank/DDBJ whole genome shotgun (WGS) entry which is preliminary data.</text>
</comment>
<feature type="transmembrane region" description="Helical" evidence="3">
    <location>
        <begin position="40"/>
        <end position="58"/>
    </location>
</feature>
<accession>A0A2U1V7N4</accession>